<dbReference type="EMBL" id="JAARPH010000001">
    <property type="protein sequence ID" value="MBC1374192.1"/>
    <property type="molecule type" value="Genomic_DNA"/>
</dbReference>
<dbReference type="InterPro" id="IPR009899">
    <property type="entry name" value="ArdA"/>
</dbReference>
<organism evidence="1 2">
    <name type="scientific">Listeria farberi</name>
    <dbReference type="NCBI Taxonomy" id="2713500"/>
    <lineage>
        <taxon>Bacteria</taxon>
        <taxon>Bacillati</taxon>
        <taxon>Bacillota</taxon>
        <taxon>Bacilli</taxon>
        <taxon>Bacillales</taxon>
        <taxon>Listeriaceae</taxon>
        <taxon>Listeria</taxon>
    </lineage>
</organism>
<accession>A0ABR6SIX1</accession>
<dbReference type="InterPro" id="IPR041893">
    <property type="entry name" value="ArdA_dom3"/>
</dbReference>
<keyword evidence="2" id="KW-1185">Reference proteome</keyword>
<evidence type="ECO:0000313" key="1">
    <source>
        <dbReference type="EMBL" id="MBC1374192.1"/>
    </source>
</evidence>
<dbReference type="Pfam" id="PF07275">
    <property type="entry name" value="ArdA"/>
    <property type="match status" value="1"/>
</dbReference>
<name>A0ABR6SIX1_9LIST</name>
<sequence>MENIEICVKNNGKVGWFILPTSEEDIRFVMDFSEEQERILICDYNAPFVINETDDIQKLNNIAINYDMYSSHPAIDYLVDLVKDGCFSNIESAFEEIESIVVHYNCNSMIDVAYIFIEESGLLSDVPEDVERYFNYEAYAADLEIEGYFYFTGNDIALQIC</sequence>
<proteinExistence type="predicted"/>
<comment type="caution">
    <text evidence="1">The sequence shown here is derived from an EMBL/GenBank/DDBJ whole genome shotgun (WGS) entry which is preliminary data.</text>
</comment>
<evidence type="ECO:0000313" key="2">
    <source>
        <dbReference type="Proteomes" id="UP000518829"/>
    </source>
</evidence>
<protein>
    <submittedName>
        <fullName evidence="1">Antirestriction protein ArdA</fullName>
    </submittedName>
</protein>
<dbReference type="RefSeq" id="WP_185318754.1">
    <property type="nucleotide sequence ID" value="NZ_JAARPH010000001.1"/>
</dbReference>
<gene>
    <name evidence="1" type="ORF">HB839_01490</name>
</gene>
<dbReference type="Proteomes" id="UP000518829">
    <property type="component" value="Unassembled WGS sequence"/>
</dbReference>
<dbReference type="Gene3D" id="1.10.10.1190">
    <property type="entry name" value="Antirestriction protein ArdA, domain 3"/>
    <property type="match status" value="1"/>
</dbReference>
<reference evidence="1 2" key="1">
    <citation type="submission" date="2020-03" db="EMBL/GenBank/DDBJ databases">
        <title>Soil Listeria distribution.</title>
        <authorList>
            <person name="Liao J."/>
            <person name="Wiedmann M."/>
        </authorList>
    </citation>
    <scope>NUCLEOTIDE SEQUENCE [LARGE SCALE GENOMIC DNA]</scope>
    <source>
        <strain evidence="1 2">FSL L7-1699</strain>
    </source>
</reference>